<keyword evidence="1" id="KW-1133">Transmembrane helix</keyword>
<keyword evidence="1" id="KW-0472">Membrane</keyword>
<keyword evidence="1" id="KW-0812">Transmembrane</keyword>
<dbReference type="Proteomes" id="UP000321392">
    <property type="component" value="Unassembled WGS sequence"/>
</dbReference>
<proteinExistence type="predicted"/>
<name>A0A562PTW0_9FLAO</name>
<dbReference type="Proteomes" id="UP000254518">
    <property type="component" value="Unassembled WGS sequence"/>
</dbReference>
<evidence type="ECO:0000313" key="5">
    <source>
        <dbReference type="Proteomes" id="UP000321392"/>
    </source>
</evidence>
<reference evidence="3 5" key="1">
    <citation type="journal article" date="2015" name="Stand. Genomic Sci.">
        <title>Genomic Encyclopedia of Bacterial and Archaeal Type Strains, Phase III: the genomes of soil and plant-associated and newly described type strains.</title>
        <authorList>
            <person name="Whitman W.B."/>
            <person name="Woyke T."/>
            <person name="Klenk H.P."/>
            <person name="Zhou Y."/>
            <person name="Lilburn T.G."/>
            <person name="Beck B.J."/>
            <person name="De Vos P."/>
            <person name="Vandamme P."/>
            <person name="Eisen J.A."/>
            <person name="Garrity G."/>
            <person name="Hugenholtz P."/>
            <person name="Kyrpides N.C."/>
        </authorList>
    </citation>
    <scope>NUCLEOTIDE SEQUENCE [LARGE SCALE GENOMIC DNA]</scope>
    <source>
        <strain evidence="3 5">CGMCC 1.5380</strain>
    </source>
</reference>
<organism evidence="3 5">
    <name type="scientific">Flavobacterium glaciei</name>
    <dbReference type="NCBI Taxonomy" id="386300"/>
    <lineage>
        <taxon>Bacteria</taxon>
        <taxon>Pseudomonadati</taxon>
        <taxon>Bacteroidota</taxon>
        <taxon>Flavobacteriia</taxon>
        <taxon>Flavobacteriales</taxon>
        <taxon>Flavobacteriaceae</taxon>
        <taxon>Flavobacterium</taxon>
    </lineage>
</organism>
<dbReference type="EMBL" id="VLKX01000006">
    <property type="protein sequence ID" value="TWI47882.1"/>
    <property type="molecule type" value="Genomic_DNA"/>
</dbReference>
<comment type="caution">
    <text evidence="3">The sequence shown here is derived from an EMBL/GenBank/DDBJ whole genome shotgun (WGS) entry which is preliminary data.</text>
</comment>
<evidence type="ECO:0000313" key="4">
    <source>
        <dbReference type="Proteomes" id="UP000254518"/>
    </source>
</evidence>
<reference evidence="3" key="3">
    <citation type="submission" date="2019-07" db="EMBL/GenBank/DDBJ databases">
        <authorList>
            <person name="Whitman W."/>
            <person name="Huntemann M."/>
            <person name="Clum A."/>
            <person name="Pillay M."/>
            <person name="Palaniappan K."/>
            <person name="Varghese N."/>
            <person name="Mikhailova N."/>
            <person name="Stamatis D."/>
            <person name="Reddy T."/>
            <person name="Daum C."/>
            <person name="Shapiro N."/>
            <person name="Ivanova N."/>
            <person name="Kyrpides N."/>
            <person name="Woyke T."/>
        </authorList>
    </citation>
    <scope>NUCLEOTIDE SEQUENCE</scope>
    <source>
        <strain evidence="3">CGMCC 1.5380</strain>
    </source>
</reference>
<reference evidence="2 4" key="2">
    <citation type="submission" date="2018-07" db="EMBL/GenBank/DDBJ databases">
        <title>Genomic Encyclopedia of Type Strains, Phase IV (KMG-IV): sequencing the most valuable type-strain genomes for metagenomic binning, comparative biology and taxonomic classification.</title>
        <authorList>
            <person name="Goeker M."/>
        </authorList>
    </citation>
    <scope>NUCLEOTIDE SEQUENCE [LARGE SCALE GENOMIC DNA]</scope>
    <source>
        <strain evidence="2 4">DSM 19728</strain>
    </source>
</reference>
<evidence type="ECO:0000313" key="3">
    <source>
        <dbReference type="EMBL" id="TWI47882.1"/>
    </source>
</evidence>
<gene>
    <name evidence="2" type="ORF">DFR66_10681</name>
    <name evidence="3" type="ORF">IQ02_01468</name>
</gene>
<evidence type="ECO:0000313" key="2">
    <source>
        <dbReference type="EMBL" id="RDI54974.1"/>
    </source>
</evidence>
<evidence type="ECO:0000256" key="1">
    <source>
        <dbReference type="SAM" id="Phobius"/>
    </source>
</evidence>
<protein>
    <submittedName>
        <fullName evidence="3">Uncharacterized protein</fullName>
    </submittedName>
</protein>
<dbReference type="EMBL" id="QQBA01000006">
    <property type="protein sequence ID" value="RDI54974.1"/>
    <property type="molecule type" value="Genomic_DNA"/>
</dbReference>
<keyword evidence="4" id="KW-1185">Reference proteome</keyword>
<sequence>MPFTHHSISQKSLKTSYYKMMFLMIFILWFLIKSTSKNNSKYIHDENRTRT</sequence>
<accession>A0A562PTW0</accession>
<feature type="transmembrane region" description="Helical" evidence="1">
    <location>
        <begin position="16"/>
        <end position="32"/>
    </location>
</feature>
<dbReference type="AlphaFoldDB" id="A0A562PTW0"/>